<dbReference type="eggNOG" id="COG0071">
    <property type="taxonomic scope" value="Bacteria"/>
</dbReference>
<dbReference type="RefSeq" id="WP_012407015.1">
    <property type="nucleotide sequence ID" value="NC_010628.1"/>
</dbReference>
<dbReference type="STRING" id="63737.Npun_F0198"/>
<dbReference type="EMBL" id="CP001037">
    <property type="protein sequence ID" value="ACC78988.1"/>
    <property type="molecule type" value="Genomic_DNA"/>
</dbReference>
<dbReference type="Gene3D" id="2.60.40.790">
    <property type="match status" value="1"/>
</dbReference>
<sequence>MPLIRWEPFKEAEIMQRQINRLFDQMLSSQESDRLQGGVAHRGDIIAFTPPAEIHETSDAFKLRIELPGLKPDDLDVKVSPEAVEISGERRFETTTEEKGIRRSEFRYGSFGRIIPLSTRIQNDKVQAEFKDGVLCLTLPKAQSEQNRVVKVNLSDSTNGQSQQLGNGHSQPTNEKESLQAEETVASNPQ</sequence>
<feature type="domain" description="SHSP" evidence="5">
    <location>
        <begin position="43"/>
        <end position="155"/>
    </location>
</feature>
<dbReference type="InterPro" id="IPR002068">
    <property type="entry name" value="A-crystallin/Hsp20_dom"/>
</dbReference>
<evidence type="ECO:0000259" key="5">
    <source>
        <dbReference type="PROSITE" id="PS01031"/>
    </source>
</evidence>
<comment type="similarity">
    <text evidence="2 3">Belongs to the small heat shock protein (HSP20) family.</text>
</comment>
<dbReference type="InterPro" id="IPR008978">
    <property type="entry name" value="HSP20-like_chaperone"/>
</dbReference>
<keyword evidence="1 6" id="KW-0346">Stress response</keyword>
<proteinExistence type="inferred from homology"/>
<protein>
    <submittedName>
        <fullName evidence="6">Heat shock protein Hsp20</fullName>
    </submittedName>
</protein>
<evidence type="ECO:0000256" key="1">
    <source>
        <dbReference type="ARBA" id="ARBA00023016"/>
    </source>
</evidence>
<dbReference type="Proteomes" id="UP000001191">
    <property type="component" value="Chromosome"/>
</dbReference>
<dbReference type="Pfam" id="PF00011">
    <property type="entry name" value="HSP20"/>
    <property type="match status" value="1"/>
</dbReference>
<dbReference type="CDD" id="cd06464">
    <property type="entry name" value="ACD_sHsps-like"/>
    <property type="match status" value="1"/>
</dbReference>
<dbReference type="PhylomeDB" id="B2J4L6"/>
<dbReference type="PANTHER" id="PTHR46733">
    <property type="entry name" value="26.5 KDA HEAT SHOCK PROTEIN, MITOCHONDRIAL"/>
    <property type="match status" value="1"/>
</dbReference>
<gene>
    <name evidence="6" type="ordered locus">Npun_F0198</name>
</gene>
<evidence type="ECO:0000256" key="4">
    <source>
        <dbReference type="SAM" id="MobiDB-lite"/>
    </source>
</evidence>
<feature type="region of interest" description="Disordered" evidence="4">
    <location>
        <begin position="148"/>
        <end position="190"/>
    </location>
</feature>
<dbReference type="OrthoDB" id="9811615at2"/>
<dbReference type="SUPFAM" id="SSF49764">
    <property type="entry name" value="HSP20-like chaperones"/>
    <property type="match status" value="1"/>
</dbReference>
<dbReference type="PANTHER" id="PTHR46733:SF4">
    <property type="entry name" value="HEAT SHOCK PROTEIN 21, CHLOROPLASTIC"/>
    <property type="match status" value="1"/>
</dbReference>
<evidence type="ECO:0000256" key="2">
    <source>
        <dbReference type="PROSITE-ProRule" id="PRU00285"/>
    </source>
</evidence>
<name>B2J4L6_NOSP7</name>
<dbReference type="EnsemblBacteria" id="ACC78988">
    <property type="protein sequence ID" value="ACC78988"/>
    <property type="gene ID" value="Npun_F0198"/>
</dbReference>
<evidence type="ECO:0000256" key="3">
    <source>
        <dbReference type="RuleBase" id="RU003616"/>
    </source>
</evidence>
<dbReference type="InterPro" id="IPR044587">
    <property type="entry name" value="HSP21-like"/>
</dbReference>
<dbReference type="AlphaFoldDB" id="B2J4L6"/>
<dbReference type="KEGG" id="npu:Npun_F0198"/>
<feature type="compositionally biased region" description="Polar residues" evidence="4">
    <location>
        <begin position="154"/>
        <end position="173"/>
    </location>
</feature>
<dbReference type="PROSITE" id="PS01031">
    <property type="entry name" value="SHSP"/>
    <property type="match status" value="1"/>
</dbReference>
<dbReference type="HOGENOM" id="CLU_046737_12_0_3"/>
<accession>B2J4L6</accession>
<keyword evidence="7" id="KW-1185">Reference proteome</keyword>
<evidence type="ECO:0000313" key="6">
    <source>
        <dbReference type="EMBL" id="ACC78988.1"/>
    </source>
</evidence>
<dbReference type="GO" id="GO:0009408">
    <property type="term" value="P:response to heat"/>
    <property type="evidence" value="ECO:0007669"/>
    <property type="project" value="InterPro"/>
</dbReference>
<reference evidence="6 7" key="2">
    <citation type="journal article" date="2013" name="Plant Physiol.">
        <title>A Nostoc punctiforme Sugar Transporter Necessary to Establish a Cyanobacterium-Plant Symbiosis.</title>
        <authorList>
            <person name="Ekman M."/>
            <person name="Picossi S."/>
            <person name="Campbell E.L."/>
            <person name="Meeks J.C."/>
            <person name="Flores E."/>
        </authorList>
    </citation>
    <scope>NUCLEOTIDE SEQUENCE [LARGE SCALE GENOMIC DNA]</scope>
    <source>
        <strain evidence="7">ATCC 29133 / PCC 73102</strain>
    </source>
</reference>
<evidence type="ECO:0000313" key="7">
    <source>
        <dbReference type="Proteomes" id="UP000001191"/>
    </source>
</evidence>
<reference evidence="7" key="1">
    <citation type="submission" date="2008-04" db="EMBL/GenBank/DDBJ databases">
        <title>Complete sequence of chromosome of Nostoc punctiforme ATCC 29133.</title>
        <authorList>
            <consortium name="US DOE Joint Genome Institute"/>
            <person name="Copeland A."/>
            <person name="Lucas S."/>
            <person name="Lapidus A."/>
            <person name="Glavina del Rio T."/>
            <person name="Dalin E."/>
            <person name="Tice H."/>
            <person name="Pitluck S."/>
            <person name="Chain P."/>
            <person name="Malfatti S."/>
            <person name="Shin M."/>
            <person name="Vergez L."/>
            <person name="Schmutz J."/>
            <person name="Larimer F."/>
            <person name="Land M."/>
            <person name="Hauser L."/>
            <person name="Kyrpides N."/>
            <person name="Kim E."/>
            <person name="Meeks J.C."/>
            <person name="Elhai J."/>
            <person name="Campbell E.L."/>
            <person name="Thiel T."/>
            <person name="Longmire J."/>
            <person name="Potts M."/>
            <person name="Atlas R."/>
        </authorList>
    </citation>
    <scope>NUCLEOTIDE SEQUENCE [LARGE SCALE GENOMIC DNA]</scope>
    <source>
        <strain evidence="7">ATCC 29133 / PCC 73102</strain>
    </source>
</reference>
<organism evidence="6 7">
    <name type="scientific">Nostoc punctiforme (strain ATCC 29133 / PCC 73102)</name>
    <dbReference type="NCBI Taxonomy" id="63737"/>
    <lineage>
        <taxon>Bacteria</taxon>
        <taxon>Bacillati</taxon>
        <taxon>Cyanobacteriota</taxon>
        <taxon>Cyanophyceae</taxon>
        <taxon>Nostocales</taxon>
        <taxon>Nostocaceae</taxon>
        <taxon>Nostoc</taxon>
    </lineage>
</organism>